<feature type="region of interest" description="Disordered" evidence="3">
    <location>
        <begin position="173"/>
        <end position="201"/>
    </location>
</feature>
<dbReference type="Pfam" id="PF16911">
    <property type="entry name" value="PapA_C"/>
    <property type="match status" value="1"/>
</dbReference>
<accession>A0ABX8RZF3</accession>
<dbReference type="Proteomes" id="UP000694257">
    <property type="component" value="Chromosome"/>
</dbReference>
<name>A0ABX8RZF3_NOCIO</name>
<evidence type="ECO:0000313" key="6">
    <source>
        <dbReference type="Proteomes" id="UP000694257"/>
    </source>
</evidence>
<evidence type="ECO:0000256" key="3">
    <source>
        <dbReference type="SAM" id="MobiDB-lite"/>
    </source>
</evidence>
<evidence type="ECO:0000256" key="1">
    <source>
        <dbReference type="ARBA" id="ARBA00022679"/>
    </source>
</evidence>
<keyword evidence="2" id="KW-0012">Acyltransferase</keyword>
<dbReference type="RefSeq" id="WP_218474587.1">
    <property type="nucleotide sequence ID" value="NZ_BAABJN010000001.1"/>
</dbReference>
<evidence type="ECO:0000256" key="2">
    <source>
        <dbReference type="ARBA" id="ARBA00023315"/>
    </source>
</evidence>
<reference evidence="5 6" key="1">
    <citation type="submission" date="2021-07" db="EMBL/GenBank/DDBJ databases">
        <title>Whole Genome Sequence of Nocardia Iowensis.</title>
        <authorList>
            <person name="Lamm A."/>
            <person name="Collins-Fairclough A.M."/>
            <person name="Bunk B."/>
            <person name="Sproer C."/>
        </authorList>
    </citation>
    <scope>NUCLEOTIDE SEQUENCE [LARGE SCALE GENOMIC DNA]</scope>
    <source>
        <strain evidence="5 6">NRRL 5646</strain>
    </source>
</reference>
<evidence type="ECO:0000313" key="5">
    <source>
        <dbReference type="EMBL" id="QXN92941.1"/>
    </source>
</evidence>
<protein>
    <recommendedName>
        <fullName evidence="4">Phthiocerol/phthiodiolone dimycocerosyl transferase C-terminal domain-containing protein</fullName>
    </recommendedName>
</protein>
<gene>
    <name evidence="5" type="ORF">KV110_07475</name>
</gene>
<feature type="domain" description="Phthiocerol/phthiodiolone dimycocerosyl transferase C-terminal" evidence="4">
    <location>
        <begin position="211"/>
        <end position="400"/>
    </location>
</feature>
<sequence>MTTSTVIRPLAPSEQIFAGTEVYVGYGVLVSGRLDLAALSAAYEAVVCAYPVLGARLEPTEDGGYVLVSSAGVTPEISVVDGDPERLLVDPKFDQSVALSAVCVVRDGDTASVTLMTHHSVADAYHSLAVLAELWSCYTDAVAGRPLERAVRPYPRSVEDLLAERGIEKMVDPNVAEPPGAAADESAVPESIMSDSTVPESGHDDLEFASLRTARCHLSVAETTALVELGHREGVTINGLVSAAVLLSEAEVLQLPLTDILFTYPVDLRSRITPTVGLTDGTNVLGFANYIPQETTGLLDLARGICESLRTSLAAGIVQQTPLHIPDMAASEFRLVPGMVIVTNWGRVPDLRAPEGLRLTDFRSTLTAKPDRITMRRAEAPGGGACIVSTFGGRLSIEIHHLESNIAQQQRRIDGISAKLRAAIS</sequence>
<keyword evidence="1" id="KW-0808">Transferase</keyword>
<evidence type="ECO:0000259" key="4">
    <source>
        <dbReference type="Pfam" id="PF16911"/>
    </source>
</evidence>
<keyword evidence="6" id="KW-1185">Reference proteome</keyword>
<organism evidence="5 6">
    <name type="scientific">Nocardia iowensis</name>
    <dbReference type="NCBI Taxonomy" id="204891"/>
    <lineage>
        <taxon>Bacteria</taxon>
        <taxon>Bacillati</taxon>
        <taxon>Actinomycetota</taxon>
        <taxon>Actinomycetes</taxon>
        <taxon>Mycobacteriales</taxon>
        <taxon>Nocardiaceae</taxon>
        <taxon>Nocardia</taxon>
    </lineage>
</organism>
<dbReference type="EMBL" id="CP078145">
    <property type="protein sequence ID" value="QXN92941.1"/>
    <property type="molecule type" value="Genomic_DNA"/>
</dbReference>
<proteinExistence type="predicted"/>
<dbReference type="InterPro" id="IPR031641">
    <property type="entry name" value="PapA_C"/>
</dbReference>